<feature type="region of interest" description="Disordered" evidence="9">
    <location>
        <begin position="1"/>
        <end position="26"/>
    </location>
</feature>
<dbReference type="GO" id="GO:0032259">
    <property type="term" value="P:methylation"/>
    <property type="evidence" value="ECO:0007669"/>
    <property type="project" value="UniProtKB-KW"/>
</dbReference>
<dbReference type="NCBIfam" id="TIGR00589">
    <property type="entry name" value="ogt"/>
    <property type="match status" value="1"/>
</dbReference>
<dbReference type="EMBL" id="ANOG01000429">
    <property type="protein sequence ID" value="EMI20073.1"/>
    <property type="molecule type" value="Genomic_DNA"/>
</dbReference>
<name>M5RL67_9BACT</name>
<keyword evidence="6" id="KW-0227">DNA damage</keyword>
<evidence type="ECO:0000313" key="11">
    <source>
        <dbReference type="EMBL" id="EMI20073.1"/>
    </source>
</evidence>
<dbReference type="Pfam" id="PF01035">
    <property type="entry name" value="DNA_binding_1"/>
    <property type="match status" value="1"/>
</dbReference>
<dbReference type="AlphaFoldDB" id="M5RL67"/>
<dbReference type="PROSITE" id="PS00374">
    <property type="entry name" value="MGMT"/>
    <property type="match status" value="1"/>
</dbReference>
<dbReference type="InterPro" id="IPR036388">
    <property type="entry name" value="WH-like_DNA-bd_sf"/>
</dbReference>
<comment type="caution">
    <text evidence="11">The sequence shown here is derived from an EMBL/GenBank/DDBJ whole genome shotgun (WGS) entry which is preliminary data.</text>
</comment>
<dbReference type="EC" id="2.1.1.63" evidence="3"/>
<organism evidence="11 12">
    <name type="scientific">Rhodopirellula maiorica SM1</name>
    <dbReference type="NCBI Taxonomy" id="1265738"/>
    <lineage>
        <taxon>Bacteria</taxon>
        <taxon>Pseudomonadati</taxon>
        <taxon>Planctomycetota</taxon>
        <taxon>Planctomycetia</taxon>
        <taxon>Pirellulales</taxon>
        <taxon>Pirellulaceae</taxon>
        <taxon>Novipirellula</taxon>
    </lineage>
</organism>
<evidence type="ECO:0000256" key="6">
    <source>
        <dbReference type="ARBA" id="ARBA00022763"/>
    </source>
</evidence>
<reference evidence="11 12" key="1">
    <citation type="journal article" date="2013" name="Mar. Genomics">
        <title>Expression of sulfatases in Rhodopirellula baltica and the diversity of sulfatases in the genus Rhodopirellula.</title>
        <authorList>
            <person name="Wegner C.E."/>
            <person name="Richter-Heitmann T."/>
            <person name="Klindworth A."/>
            <person name="Klockow C."/>
            <person name="Richter M."/>
            <person name="Achstetter T."/>
            <person name="Glockner F.O."/>
            <person name="Harder J."/>
        </authorList>
    </citation>
    <scope>NUCLEOTIDE SEQUENCE [LARGE SCALE GENOMIC DNA]</scope>
    <source>
        <strain evidence="11 12">SM1</strain>
    </source>
</reference>
<dbReference type="PATRIC" id="fig|1265738.3.peg.2985"/>
<dbReference type="CDD" id="cd06445">
    <property type="entry name" value="ATase"/>
    <property type="match status" value="1"/>
</dbReference>
<evidence type="ECO:0000256" key="7">
    <source>
        <dbReference type="ARBA" id="ARBA00023204"/>
    </source>
</evidence>
<keyword evidence="7" id="KW-0234">DNA repair</keyword>
<evidence type="ECO:0000259" key="10">
    <source>
        <dbReference type="Pfam" id="PF01035"/>
    </source>
</evidence>
<protein>
    <recommendedName>
        <fullName evidence="3">methylated-DNA--[protein]-cysteine S-methyltransferase</fullName>
        <ecNumber evidence="3">2.1.1.63</ecNumber>
    </recommendedName>
</protein>
<keyword evidence="4 11" id="KW-0489">Methyltransferase</keyword>
<evidence type="ECO:0000256" key="3">
    <source>
        <dbReference type="ARBA" id="ARBA00011918"/>
    </source>
</evidence>
<dbReference type="PANTHER" id="PTHR10815:SF5">
    <property type="entry name" value="METHYLATED-DNA--PROTEIN-CYSTEINE METHYLTRANSFERASE"/>
    <property type="match status" value="1"/>
</dbReference>
<dbReference type="FunFam" id="1.10.10.10:FF:000214">
    <property type="entry name" value="Methylated-DNA--protein-cysteine methyltransferase"/>
    <property type="match status" value="1"/>
</dbReference>
<dbReference type="SUPFAM" id="SSF46767">
    <property type="entry name" value="Methylated DNA-protein cysteine methyltransferase, C-terminal domain"/>
    <property type="match status" value="1"/>
</dbReference>
<dbReference type="GO" id="GO:0003908">
    <property type="term" value="F:methylated-DNA-[protein]-cysteine S-methyltransferase activity"/>
    <property type="evidence" value="ECO:0007669"/>
    <property type="project" value="UniProtKB-EC"/>
</dbReference>
<evidence type="ECO:0000256" key="8">
    <source>
        <dbReference type="ARBA" id="ARBA00049348"/>
    </source>
</evidence>
<accession>M5RL67</accession>
<sequence>MPSLKPSIAIVPQHHSPPTHNRRNQTPAAVHVATHDSPFGVLYSVWTSRGLWRLQWGNERPECFRQVPSKAVRDWTQSLDERLRAFFELGCTTFETIPVDETNWTPFAKEVYRHCREIQPGTTLTYKQLAERAGSPRASRAVGSSMARNRIPIVIPCHRVVASSGHLCGFSAPGGLETKQYLLDLENNRSVQLTAAFAP</sequence>
<dbReference type="Proteomes" id="UP000011991">
    <property type="component" value="Unassembled WGS sequence"/>
</dbReference>
<evidence type="ECO:0000256" key="9">
    <source>
        <dbReference type="SAM" id="MobiDB-lite"/>
    </source>
</evidence>
<comment type="catalytic activity">
    <reaction evidence="1">
        <text>a 4-O-methyl-thymidine in DNA + L-cysteinyl-[protein] = a thymidine in DNA + S-methyl-L-cysteinyl-[protein]</text>
        <dbReference type="Rhea" id="RHEA:53428"/>
        <dbReference type="Rhea" id="RHEA-COMP:10131"/>
        <dbReference type="Rhea" id="RHEA-COMP:10132"/>
        <dbReference type="Rhea" id="RHEA-COMP:13555"/>
        <dbReference type="Rhea" id="RHEA-COMP:13556"/>
        <dbReference type="ChEBI" id="CHEBI:29950"/>
        <dbReference type="ChEBI" id="CHEBI:82612"/>
        <dbReference type="ChEBI" id="CHEBI:137386"/>
        <dbReference type="ChEBI" id="CHEBI:137387"/>
        <dbReference type="EC" id="2.1.1.63"/>
    </reaction>
</comment>
<evidence type="ECO:0000256" key="2">
    <source>
        <dbReference type="ARBA" id="ARBA00008711"/>
    </source>
</evidence>
<dbReference type="InterPro" id="IPR014048">
    <property type="entry name" value="MethylDNA_cys_MeTrfase_DNA-bd"/>
</dbReference>
<evidence type="ECO:0000313" key="12">
    <source>
        <dbReference type="Proteomes" id="UP000011991"/>
    </source>
</evidence>
<feature type="domain" description="Methylated-DNA-[protein]-cysteine S-methyltransferase DNA binding" evidence="10">
    <location>
        <begin position="106"/>
        <end position="187"/>
    </location>
</feature>
<evidence type="ECO:0000256" key="1">
    <source>
        <dbReference type="ARBA" id="ARBA00001286"/>
    </source>
</evidence>
<dbReference type="InterPro" id="IPR001497">
    <property type="entry name" value="MethylDNA_cys_MeTrfase_AS"/>
</dbReference>
<keyword evidence="12" id="KW-1185">Reference proteome</keyword>
<comment type="similarity">
    <text evidence="2">Belongs to the MGMT family.</text>
</comment>
<evidence type="ECO:0000256" key="5">
    <source>
        <dbReference type="ARBA" id="ARBA00022679"/>
    </source>
</evidence>
<comment type="catalytic activity">
    <reaction evidence="8">
        <text>a 6-O-methyl-2'-deoxyguanosine in DNA + L-cysteinyl-[protein] = S-methyl-L-cysteinyl-[protein] + a 2'-deoxyguanosine in DNA</text>
        <dbReference type="Rhea" id="RHEA:24000"/>
        <dbReference type="Rhea" id="RHEA-COMP:10131"/>
        <dbReference type="Rhea" id="RHEA-COMP:10132"/>
        <dbReference type="Rhea" id="RHEA-COMP:11367"/>
        <dbReference type="Rhea" id="RHEA-COMP:11368"/>
        <dbReference type="ChEBI" id="CHEBI:29950"/>
        <dbReference type="ChEBI" id="CHEBI:82612"/>
        <dbReference type="ChEBI" id="CHEBI:85445"/>
        <dbReference type="ChEBI" id="CHEBI:85448"/>
        <dbReference type="EC" id="2.1.1.63"/>
    </reaction>
</comment>
<dbReference type="OrthoDB" id="9783680at2"/>
<dbReference type="GO" id="GO:0006281">
    <property type="term" value="P:DNA repair"/>
    <property type="evidence" value="ECO:0007669"/>
    <property type="project" value="UniProtKB-KW"/>
</dbReference>
<dbReference type="InterPro" id="IPR036217">
    <property type="entry name" value="MethylDNA_cys_MeTrfase_DNAb"/>
</dbReference>
<gene>
    <name evidence="11" type="ORF">RMSM_02987</name>
</gene>
<keyword evidence="5 11" id="KW-0808">Transferase</keyword>
<feature type="compositionally biased region" description="Polar residues" evidence="9">
    <location>
        <begin position="16"/>
        <end position="26"/>
    </location>
</feature>
<dbReference type="RefSeq" id="WP_008696922.1">
    <property type="nucleotide sequence ID" value="NZ_ANOG01000429.1"/>
</dbReference>
<evidence type="ECO:0000256" key="4">
    <source>
        <dbReference type="ARBA" id="ARBA00022603"/>
    </source>
</evidence>
<dbReference type="Gene3D" id="1.10.10.10">
    <property type="entry name" value="Winged helix-like DNA-binding domain superfamily/Winged helix DNA-binding domain"/>
    <property type="match status" value="1"/>
</dbReference>
<dbReference type="PANTHER" id="PTHR10815">
    <property type="entry name" value="METHYLATED-DNA--PROTEIN-CYSTEINE METHYLTRANSFERASE"/>
    <property type="match status" value="1"/>
</dbReference>
<proteinExistence type="inferred from homology"/>